<evidence type="ECO:0000313" key="2">
    <source>
        <dbReference type="Proteomes" id="UP001499863"/>
    </source>
</evidence>
<keyword evidence="2" id="KW-1185">Reference proteome</keyword>
<dbReference type="RefSeq" id="WP_344339038.1">
    <property type="nucleotide sequence ID" value="NZ_BAAAKJ010000257.1"/>
</dbReference>
<proteinExistence type="predicted"/>
<dbReference type="EMBL" id="BAAAKJ010000257">
    <property type="protein sequence ID" value="GAA1403160.1"/>
    <property type="molecule type" value="Genomic_DNA"/>
</dbReference>
<evidence type="ECO:0000313" key="1">
    <source>
        <dbReference type="EMBL" id="GAA1403160.1"/>
    </source>
</evidence>
<reference evidence="1 2" key="1">
    <citation type="journal article" date="2019" name="Int. J. Syst. Evol. Microbiol.">
        <title>The Global Catalogue of Microorganisms (GCM) 10K type strain sequencing project: providing services to taxonomists for standard genome sequencing and annotation.</title>
        <authorList>
            <consortium name="The Broad Institute Genomics Platform"/>
            <consortium name="The Broad Institute Genome Sequencing Center for Infectious Disease"/>
            <person name="Wu L."/>
            <person name="Ma J."/>
        </authorList>
    </citation>
    <scope>NUCLEOTIDE SEQUENCE [LARGE SCALE GENOMIC DNA]</scope>
    <source>
        <strain evidence="1 2">JCM 12393</strain>
    </source>
</reference>
<dbReference type="Proteomes" id="UP001499863">
    <property type="component" value="Unassembled WGS sequence"/>
</dbReference>
<gene>
    <name evidence="1" type="ORF">GCM10009639_47470</name>
</gene>
<organism evidence="1 2">
    <name type="scientific">Kitasatospora putterlickiae</name>
    <dbReference type="NCBI Taxonomy" id="221725"/>
    <lineage>
        <taxon>Bacteria</taxon>
        <taxon>Bacillati</taxon>
        <taxon>Actinomycetota</taxon>
        <taxon>Actinomycetes</taxon>
        <taxon>Kitasatosporales</taxon>
        <taxon>Streptomycetaceae</taxon>
        <taxon>Kitasatospora</taxon>
    </lineage>
</organism>
<name>A0ABN1YBC9_9ACTN</name>
<comment type="caution">
    <text evidence="1">The sequence shown here is derived from an EMBL/GenBank/DDBJ whole genome shotgun (WGS) entry which is preliminary data.</text>
</comment>
<accession>A0ABN1YBC9</accession>
<protein>
    <submittedName>
        <fullName evidence="1">Uncharacterized protein</fullName>
    </submittedName>
</protein>
<sequence>MSTLPTLRAAEEGVVTDRPDGYRDGTCWACQRETLVCAGTVLQAPGDLQSTCHMICDDCIVRARSPRRLAALRASLATRPA</sequence>